<evidence type="ECO:0000256" key="1">
    <source>
        <dbReference type="SAM" id="Phobius"/>
    </source>
</evidence>
<keyword evidence="1" id="KW-0472">Membrane</keyword>
<evidence type="ECO:0008006" key="4">
    <source>
        <dbReference type="Google" id="ProtNLM"/>
    </source>
</evidence>
<keyword evidence="3" id="KW-1185">Reference proteome</keyword>
<keyword evidence="1" id="KW-1133">Transmembrane helix</keyword>
<dbReference type="RefSeq" id="WP_187716736.1">
    <property type="nucleotide sequence ID" value="NZ_JACTAH010000001.1"/>
</dbReference>
<evidence type="ECO:0000313" key="3">
    <source>
        <dbReference type="Proteomes" id="UP000603602"/>
    </source>
</evidence>
<reference evidence="3" key="1">
    <citation type="submission" date="2023-07" db="EMBL/GenBank/DDBJ databases">
        <title>Thauera sp. CAU 1555 isolated from sand of Yaerae Beach.</title>
        <authorList>
            <person name="Kim W."/>
        </authorList>
    </citation>
    <scope>NUCLEOTIDE SEQUENCE [LARGE SCALE GENOMIC DNA]</scope>
    <source>
        <strain evidence="3">CAU 1555</strain>
    </source>
</reference>
<dbReference type="EMBL" id="JACYTO010000001">
    <property type="protein sequence ID" value="MBD8501921.1"/>
    <property type="molecule type" value="Genomic_DNA"/>
</dbReference>
<gene>
    <name evidence="2" type="ORF">IFO67_03410</name>
</gene>
<evidence type="ECO:0000313" key="2">
    <source>
        <dbReference type="EMBL" id="MBD8501921.1"/>
    </source>
</evidence>
<name>A0ABR9B9N1_9RHOO</name>
<organism evidence="2 3">
    <name type="scientific">Thauera sedimentorum</name>
    <dbReference type="NCBI Taxonomy" id="2767595"/>
    <lineage>
        <taxon>Bacteria</taxon>
        <taxon>Pseudomonadati</taxon>
        <taxon>Pseudomonadota</taxon>
        <taxon>Betaproteobacteria</taxon>
        <taxon>Rhodocyclales</taxon>
        <taxon>Zoogloeaceae</taxon>
        <taxon>Thauera</taxon>
    </lineage>
</organism>
<keyword evidence="1" id="KW-0812">Transmembrane</keyword>
<comment type="caution">
    <text evidence="2">The sequence shown here is derived from an EMBL/GenBank/DDBJ whole genome shotgun (WGS) entry which is preliminary data.</text>
</comment>
<dbReference type="Proteomes" id="UP000603602">
    <property type="component" value="Unassembled WGS sequence"/>
</dbReference>
<accession>A0ABR9B9N1</accession>
<proteinExistence type="predicted"/>
<protein>
    <recommendedName>
        <fullName evidence="4">PAS domain-containing sensor histidine kinase</fullName>
    </recommendedName>
</protein>
<feature type="transmembrane region" description="Helical" evidence="1">
    <location>
        <begin position="27"/>
        <end position="51"/>
    </location>
</feature>
<sequence>MEAEPTTPPPPAGKHRLTKLHEIKLPLWVSLVLLVLLLIVFVWQSFAVATAERRLETERRALVEQQASRHTAAGEATQRADSQSRQLFGTALAWAVRAEMIRGNLDQIDQYFSALVRTEGLDLALLADPSGTVLVASDRAYVDAPLPAGFPADLLRAEAIQTLPGEDGSERLAIPIHGLNARLGTVILVLQPPR</sequence>